<evidence type="ECO:0000256" key="5">
    <source>
        <dbReference type="SAM" id="Phobius"/>
    </source>
</evidence>
<dbReference type="KEGG" id="cel:CELE_H06H21.2"/>
<evidence type="ECO:0000256" key="3">
    <source>
        <dbReference type="ARBA" id="ARBA00022989"/>
    </source>
</evidence>
<keyword evidence="8" id="KW-1185">Reference proteome</keyword>
<keyword evidence="3 5" id="KW-1133">Transmembrane helix</keyword>
<dbReference type="RefSeq" id="NP_001343674.1">
    <property type="nucleotide sequence ID" value="NM_001356919.2"/>
</dbReference>
<dbReference type="STRING" id="6239.H06H21.2.1"/>
<evidence type="ECO:0000313" key="9">
    <source>
        <dbReference type="WormBase" id="H06H21.2"/>
    </source>
</evidence>
<feature type="transmembrane region" description="Helical" evidence="5">
    <location>
        <begin position="293"/>
        <end position="311"/>
    </location>
</feature>
<dbReference type="EMBL" id="BX284604">
    <property type="protein sequence ID" value="CCD72224.2"/>
    <property type="molecule type" value="Genomic_DNA"/>
</dbReference>
<dbReference type="PIR" id="E88678">
    <property type="entry name" value="E88678"/>
</dbReference>
<name>Q9TXU8_CAEEL</name>
<feature type="transmembrane region" description="Helical" evidence="5">
    <location>
        <begin position="73"/>
        <end position="96"/>
    </location>
</feature>
<evidence type="ECO:0000259" key="6">
    <source>
        <dbReference type="PROSITE" id="PS50262"/>
    </source>
</evidence>
<dbReference type="PROSITE" id="PS50262">
    <property type="entry name" value="G_PROTEIN_RECEP_F1_2"/>
    <property type="match status" value="1"/>
</dbReference>
<dbReference type="PANTHER" id="PTHR22751:SF166">
    <property type="entry name" value="G-PROTEIN COUPLED RECEPTORS FAMILY 1 PROFILE DOMAIN-CONTAINING PROTEIN"/>
    <property type="match status" value="1"/>
</dbReference>
<dbReference type="WormBase" id="H06H21.2">
    <property type="protein sequence ID" value="CE52100"/>
    <property type="gene ID" value="WBGene00005842"/>
    <property type="gene designation" value="srw-95"/>
</dbReference>
<dbReference type="HOGENOM" id="CLU_043715_0_1_1"/>
<evidence type="ECO:0000313" key="7">
    <source>
        <dbReference type="EMBL" id="CCD72224.2"/>
    </source>
</evidence>
<feature type="transmembrane region" description="Helical" evidence="5">
    <location>
        <begin position="240"/>
        <end position="260"/>
    </location>
</feature>
<dbReference type="GeneID" id="186699"/>
<dbReference type="PaxDb" id="6239-H06H21.2"/>
<comment type="subcellular location">
    <subcellularLocation>
        <location evidence="1">Membrane</location>
    </subcellularLocation>
</comment>
<dbReference type="Pfam" id="PF10324">
    <property type="entry name" value="7TM_GPCR_Srw"/>
    <property type="match status" value="1"/>
</dbReference>
<dbReference type="Proteomes" id="UP000001940">
    <property type="component" value="Chromosome IV"/>
</dbReference>
<dbReference type="AlphaFoldDB" id="Q9TXU8"/>
<feature type="transmembrane region" description="Helical" evidence="5">
    <location>
        <begin position="134"/>
        <end position="152"/>
    </location>
</feature>
<keyword evidence="4 5" id="KW-0472">Membrane</keyword>
<evidence type="ECO:0000256" key="2">
    <source>
        <dbReference type="ARBA" id="ARBA00022692"/>
    </source>
</evidence>
<dbReference type="AGR" id="WB:WBGene00005842"/>
<dbReference type="SMR" id="Q9TXU8"/>
<feature type="transmembrane region" description="Helical" evidence="5">
    <location>
        <begin position="331"/>
        <end position="353"/>
    </location>
</feature>
<feature type="transmembrane region" description="Helical" evidence="5">
    <location>
        <begin position="41"/>
        <end position="61"/>
    </location>
</feature>
<dbReference type="GO" id="GO:0016020">
    <property type="term" value="C:membrane"/>
    <property type="evidence" value="ECO:0007669"/>
    <property type="project" value="UniProtKB-SubCell"/>
</dbReference>
<reference evidence="7 8" key="1">
    <citation type="journal article" date="1998" name="Science">
        <title>Genome sequence of the nematode C. elegans: a platform for investigating biology.</title>
        <authorList>
            <consortium name="The C. elegans sequencing consortium"/>
            <person name="Sulson J.E."/>
            <person name="Waterston R."/>
        </authorList>
    </citation>
    <scope>NUCLEOTIDE SEQUENCE [LARGE SCALE GENOMIC DNA]</scope>
    <source>
        <strain evidence="7 8">Bristol N2</strain>
    </source>
</reference>
<feature type="domain" description="G-protein coupled receptors family 1 profile" evidence="6">
    <location>
        <begin position="54"/>
        <end position="350"/>
    </location>
</feature>
<dbReference type="InParanoid" id="Q9TXU8"/>
<protein>
    <submittedName>
        <fullName evidence="7">G-protein coupled receptors family 1 profile domain-containing protein</fullName>
    </submittedName>
</protein>
<keyword evidence="2 5" id="KW-0812">Transmembrane</keyword>
<dbReference type="UCSC" id="H06H21.2">
    <property type="organism name" value="c. elegans"/>
</dbReference>
<dbReference type="InterPro" id="IPR019427">
    <property type="entry name" value="7TM_GPCR_serpentine_rcpt_Srw"/>
</dbReference>
<dbReference type="PANTHER" id="PTHR22751">
    <property type="entry name" value="G-PROTEIN COUPLED RECEPTOR-RELATED"/>
    <property type="match status" value="1"/>
</dbReference>
<evidence type="ECO:0000313" key="8">
    <source>
        <dbReference type="Proteomes" id="UP000001940"/>
    </source>
</evidence>
<dbReference type="PhylomeDB" id="Q9TXU8"/>
<dbReference type="Bgee" id="WBGene00005842">
    <property type="expression patterns" value="Expressed in larva"/>
</dbReference>
<feature type="transmembrane region" description="Helical" evidence="5">
    <location>
        <begin position="164"/>
        <end position="185"/>
    </location>
</feature>
<keyword evidence="7" id="KW-0675">Receptor</keyword>
<dbReference type="GO" id="GO:0008528">
    <property type="term" value="F:G protein-coupled peptide receptor activity"/>
    <property type="evidence" value="ECO:0007669"/>
    <property type="project" value="InterPro"/>
</dbReference>
<dbReference type="OrthoDB" id="5858061at2759"/>
<dbReference type="SUPFAM" id="SSF81321">
    <property type="entry name" value="Family A G protein-coupled receptor-like"/>
    <property type="match status" value="1"/>
</dbReference>
<evidence type="ECO:0000256" key="4">
    <source>
        <dbReference type="ARBA" id="ARBA00023136"/>
    </source>
</evidence>
<proteinExistence type="predicted"/>
<dbReference type="Gene3D" id="1.20.1070.10">
    <property type="entry name" value="Rhodopsin 7-helix transmembrane proteins"/>
    <property type="match status" value="1"/>
</dbReference>
<sequence length="381" mass="43508">MIDRVLLYNLSTSAFPSYDNATRIDLYFFLIAVEKFVHPSIIINIVISSIGIFTTSFHLFVLSRNSMLKSSVILIMIGIAICDILVMFVSIIYNYLYLILEFNVKPCEPPAPLSFFYMYWINVVINDLFRRTSTWLSVVMATIRLIVLKFSTRRAFRKVNFPKFGFTLVIGTLLSSIPLTVIYYFRYDIVKIGDWKPMNNCTFATSYPESRVIFTLVQSKVYQANDGLVGKVYQLINGTISKLFPCFLLPVLTYMLIVELKKAKDHQRMLNLTIRPVIINETQSVASTERTTGLVVFITASTFLIEVPNGIVRVLQFGYTDLGYWRMATSVAQFSSAFFVLHAALQGAIFFLMSSQYRRAVSKIFKNDRPPIIIAVSSSYT</sequence>
<dbReference type="InterPro" id="IPR017452">
    <property type="entry name" value="GPCR_Rhodpsn_7TM"/>
</dbReference>
<evidence type="ECO:0000256" key="1">
    <source>
        <dbReference type="ARBA" id="ARBA00004370"/>
    </source>
</evidence>
<organism evidence="7 8">
    <name type="scientific">Caenorhabditis elegans</name>
    <dbReference type="NCBI Taxonomy" id="6239"/>
    <lineage>
        <taxon>Eukaryota</taxon>
        <taxon>Metazoa</taxon>
        <taxon>Ecdysozoa</taxon>
        <taxon>Nematoda</taxon>
        <taxon>Chromadorea</taxon>
        <taxon>Rhabditida</taxon>
        <taxon>Rhabditina</taxon>
        <taxon>Rhabditomorpha</taxon>
        <taxon>Rhabditoidea</taxon>
        <taxon>Rhabditidae</taxon>
        <taxon>Peloderinae</taxon>
        <taxon>Caenorhabditis</taxon>
    </lineage>
</organism>
<dbReference type="CTD" id="186699"/>
<gene>
    <name evidence="7 9" type="primary">srw-95</name>
    <name evidence="7" type="ORF">CELE_H06H21.2</name>
    <name evidence="9" type="ORF">H06H21.2</name>
</gene>
<accession>Q9TXU8</accession>